<feature type="region of interest" description="Disordered" evidence="8">
    <location>
        <begin position="621"/>
        <end position="654"/>
    </location>
</feature>
<organism evidence="9 10">
    <name type="scientific">Paramuricea clavata</name>
    <name type="common">Red gorgonian</name>
    <name type="synonym">Violescent sea-whip</name>
    <dbReference type="NCBI Taxonomy" id="317549"/>
    <lineage>
        <taxon>Eukaryota</taxon>
        <taxon>Metazoa</taxon>
        <taxon>Cnidaria</taxon>
        <taxon>Anthozoa</taxon>
        <taxon>Octocorallia</taxon>
        <taxon>Malacalcyonacea</taxon>
        <taxon>Plexauridae</taxon>
        <taxon>Paramuricea</taxon>
    </lineage>
</organism>
<keyword evidence="2" id="KW-0963">Cytoplasm</keyword>
<evidence type="ECO:0000256" key="7">
    <source>
        <dbReference type="SAM" id="Coils"/>
    </source>
</evidence>
<feature type="coiled-coil region" evidence="7">
    <location>
        <begin position="408"/>
        <end position="546"/>
    </location>
</feature>
<feature type="coiled-coil region" evidence="7">
    <location>
        <begin position="1043"/>
        <end position="1214"/>
    </location>
</feature>
<reference evidence="9" key="1">
    <citation type="submission" date="2020-04" db="EMBL/GenBank/DDBJ databases">
        <authorList>
            <person name="Alioto T."/>
            <person name="Alioto T."/>
            <person name="Gomez Garrido J."/>
        </authorList>
    </citation>
    <scope>NUCLEOTIDE SEQUENCE</scope>
    <source>
        <strain evidence="9">A484AB</strain>
    </source>
</reference>
<evidence type="ECO:0000313" key="10">
    <source>
        <dbReference type="Proteomes" id="UP001152795"/>
    </source>
</evidence>
<dbReference type="InterPro" id="IPR032108">
    <property type="entry name" value="CLIP1_ZNF"/>
</dbReference>
<feature type="region of interest" description="Disordered" evidence="8">
    <location>
        <begin position="1"/>
        <end position="159"/>
    </location>
</feature>
<dbReference type="SMART" id="SM01052">
    <property type="entry name" value="CAP_GLY"/>
    <property type="match status" value="2"/>
</dbReference>
<gene>
    <name evidence="9" type="ORF">PACLA_8A085138</name>
</gene>
<feature type="compositionally biased region" description="Low complexity" evidence="8">
    <location>
        <begin position="135"/>
        <end position="148"/>
    </location>
</feature>
<comment type="subcellular location">
    <subcellularLocation>
        <location evidence="1">Cytoplasm</location>
        <location evidence="1">Cytoskeleton</location>
    </subcellularLocation>
</comment>
<evidence type="ECO:0000256" key="3">
    <source>
        <dbReference type="ARBA" id="ARBA00022701"/>
    </source>
</evidence>
<feature type="coiled-coil region" evidence="7">
    <location>
        <begin position="979"/>
        <end position="1013"/>
    </location>
</feature>
<dbReference type="EMBL" id="CACRXK020003972">
    <property type="protein sequence ID" value="CAB4000972.1"/>
    <property type="molecule type" value="Genomic_DNA"/>
</dbReference>
<dbReference type="PROSITE" id="PS00845">
    <property type="entry name" value="CAP_GLY_1"/>
    <property type="match status" value="2"/>
</dbReference>
<evidence type="ECO:0000256" key="5">
    <source>
        <dbReference type="ARBA" id="ARBA00023054"/>
    </source>
</evidence>
<evidence type="ECO:0000256" key="1">
    <source>
        <dbReference type="ARBA" id="ARBA00004245"/>
    </source>
</evidence>
<dbReference type="Gene3D" id="2.30.30.190">
    <property type="entry name" value="CAP Gly-rich-like domain"/>
    <property type="match status" value="2"/>
</dbReference>
<dbReference type="InterPro" id="IPR000938">
    <property type="entry name" value="CAP-Gly_domain"/>
</dbReference>
<evidence type="ECO:0000256" key="8">
    <source>
        <dbReference type="SAM" id="MobiDB-lite"/>
    </source>
</evidence>
<dbReference type="Pfam" id="PF16641">
    <property type="entry name" value="CLIP1_ZNF"/>
    <property type="match status" value="2"/>
</dbReference>
<evidence type="ECO:0000256" key="2">
    <source>
        <dbReference type="ARBA" id="ARBA00022490"/>
    </source>
</evidence>
<dbReference type="PROSITE" id="PS50245">
    <property type="entry name" value="CAP_GLY_2"/>
    <property type="match status" value="2"/>
</dbReference>
<dbReference type="Proteomes" id="UP001152795">
    <property type="component" value="Unassembled WGS sequence"/>
</dbReference>
<dbReference type="PANTHER" id="PTHR18916:SF82">
    <property type="entry name" value="CAP-GLY DOMAIN-CONTAINING PROTEIN"/>
    <property type="match status" value="1"/>
</dbReference>
<dbReference type="InterPro" id="IPR036859">
    <property type="entry name" value="CAP-Gly_dom_sf"/>
</dbReference>
<keyword evidence="10" id="KW-1185">Reference proteome</keyword>
<keyword evidence="4" id="KW-0677">Repeat</keyword>
<evidence type="ECO:0000256" key="4">
    <source>
        <dbReference type="ARBA" id="ARBA00022737"/>
    </source>
</evidence>
<feature type="compositionally biased region" description="Polar residues" evidence="8">
    <location>
        <begin position="39"/>
        <end position="48"/>
    </location>
</feature>
<feature type="compositionally biased region" description="Polar residues" evidence="8">
    <location>
        <begin position="76"/>
        <end position="96"/>
    </location>
</feature>
<comment type="caution">
    <text evidence="9">The sequence shown here is derived from an EMBL/GenBank/DDBJ whole genome shotgun (WGS) entry which is preliminary data.</text>
</comment>
<accession>A0A6S7I3J9</accession>
<sequence length="1301" mass="145753">MSNLPVTSRLKAPTSRIGKPGAAKSEAIAAPRASGLKAPSSSVETPPQKSGLKQPLLKRSGGGLEAQRTEKRSGLPSANATALSTPRSKQNGTQSKLKLGLVGPRSTTSSDSSTPLKKESLTPREGLTTNLKRQSSSSHSSLSKESPSPVLTREKTQESIKDETTGILFKVGDRVLVAGTKAGVIEYLGETKFAKGLWAGVKLDEAGGKNDGSVAGVKYFDCEPSHGVFSKPNRLHKINIVPKSSTSEHHANLDDSSTLKIGDRVIVSGTKMGVLRYLGPTEFAKGEWAGIELEEPLGKNDGAVAGTRYFTCAMKYGLFAPSSKVTKSKKKVLSKKPSNSSGPSLDIAAKLVFNRTGSINSDISSVSAAAPIPGSPSERIAAQTNEVTTSNESLHSGVKKTLSNSQQVAALQSALEEREREIHKMLMERELEKAEKLKDLEINAKSNNNAFNDQLLKEKDDIVNALKDNLEKAKKENSVIQANLDEEKKKYEDLLFMLEEEKITDDELKNHVKEDEDKLKELSSQYEERNMKVIELQKELREVRSDKLTDDAKMLELRDQLAESRTSFQSLKQSMETDVEDNDQHENHVLGTPVDTVKQDLAQAKEMLNEREKKINELEAKLNEQSNKQNEVEEENKKEVKDKLSAAENEKRKAVEDYQAMKQEREQLNKELARIKHEKIEIESNLKMKEGKLETLEKKYKDVMEENLVASNQKDEASKVSMINLHRRISELEGQVMESKAKVSQLESNMELENDIAQQKTKQLENLFANTSKQLQESKEDVSKKQQLVNDLEYKLNSQLTRQKEIEKEVESLGEADKNLTLMKEAHRSEVDALQSKVISLTENVNDLQNKQKVLVQDQQRELALAETAKNDEINKLRERMSSMEAERGNLIKECETVKSEKNKAAEELSRLQHDHSTLEHNHNTTSQKVKEIETKCEQLAQSNVEITAERNDAIQLCEEQDKQLEILKTGNDKITSERDSLSKERDGLSLKIVSLESQINNLNSESSRQQGEHQQKMESEIATLKSKLDVAVKDKTSSSGLINTLTEEKKNLENIVAVKTNEINKVRSDYHKLHQRSQELEGQVSNLEKKMSDAAENASHRTEKLSSEVLILKDDFEEAKNALKQKEEEVRVYKEQIEKMGSEDFPKSPMDGDILENASALMLRLHEAESRLNVIHSEKESAEEQVEFLNSIIVDLQNKYQKANQTIALLEAGDEAILLHGLESESDDELMGKPNYNIRKFCDICDVFDEHETDECPLQESGDDGGGVQHHGDRNHERPYCGICEVFGHWSEDCNDEQTF</sequence>
<dbReference type="GO" id="GO:0005874">
    <property type="term" value="C:microtubule"/>
    <property type="evidence" value="ECO:0007669"/>
    <property type="project" value="UniProtKB-KW"/>
</dbReference>
<dbReference type="OrthoDB" id="2130750at2759"/>
<name>A0A6S7I3J9_PARCT</name>
<evidence type="ECO:0000313" key="9">
    <source>
        <dbReference type="EMBL" id="CAB4000972.1"/>
    </source>
</evidence>
<evidence type="ECO:0000256" key="6">
    <source>
        <dbReference type="ARBA" id="ARBA00023212"/>
    </source>
</evidence>
<keyword evidence="6" id="KW-0206">Cytoskeleton</keyword>
<dbReference type="Pfam" id="PF01302">
    <property type="entry name" value="CAP_GLY"/>
    <property type="match status" value="2"/>
</dbReference>
<keyword evidence="5 7" id="KW-0175">Coiled coil</keyword>
<feature type="coiled-coil region" evidence="7">
    <location>
        <begin position="824"/>
        <end position="950"/>
    </location>
</feature>
<dbReference type="PANTHER" id="PTHR18916">
    <property type="entry name" value="DYNACTIN 1-RELATED MICROTUBULE-BINDING"/>
    <property type="match status" value="1"/>
</dbReference>
<proteinExistence type="predicted"/>
<keyword evidence="3" id="KW-0493">Microtubule</keyword>
<feature type="compositionally biased region" description="Basic and acidic residues" evidence="8">
    <location>
        <begin position="635"/>
        <end position="654"/>
    </location>
</feature>
<dbReference type="SUPFAM" id="SSF74924">
    <property type="entry name" value="Cap-Gly domain"/>
    <property type="match status" value="2"/>
</dbReference>
<protein>
    <submittedName>
        <fullName evidence="9">Uncharacterized protein</fullName>
    </submittedName>
</protein>